<proteinExistence type="predicted"/>
<protein>
    <submittedName>
        <fullName evidence="1">Uncharacterized protein</fullName>
    </submittedName>
</protein>
<gene>
    <name evidence="1" type="ORF">GY22_13675</name>
</gene>
<evidence type="ECO:0000313" key="2">
    <source>
        <dbReference type="Proteomes" id="UP000030466"/>
    </source>
</evidence>
<dbReference type="EMBL" id="JSUH01000012">
    <property type="protein sequence ID" value="KHD96877.1"/>
    <property type="molecule type" value="Genomic_DNA"/>
</dbReference>
<reference evidence="1 2" key="1">
    <citation type="journal article" date="2003" name="Int. J. Syst. Evol. Microbiol.">
        <title>Kocuria polaris sp. nov., an orange-pigmented psychrophilic bacterium isolated from an Antarctic cyanobacterial mat sample.</title>
        <authorList>
            <person name="Reddy G.S."/>
            <person name="Prakash J.S."/>
            <person name="Prabahar V."/>
            <person name="Matsumoto G.I."/>
            <person name="Stackebrandt E."/>
            <person name="Shivaji S."/>
        </authorList>
    </citation>
    <scope>NUCLEOTIDE SEQUENCE [LARGE SCALE GENOMIC DNA]</scope>
    <source>
        <strain evidence="1 2">CMS 76or</strain>
    </source>
</reference>
<comment type="caution">
    <text evidence="1">The sequence shown here is derived from an EMBL/GenBank/DDBJ whole genome shotgun (WGS) entry which is preliminary data.</text>
</comment>
<dbReference type="AlphaFoldDB" id="A0A0A6YBL6"/>
<evidence type="ECO:0000313" key="1">
    <source>
        <dbReference type="EMBL" id="KHD96877.1"/>
    </source>
</evidence>
<dbReference type="Proteomes" id="UP000030466">
    <property type="component" value="Unassembled WGS sequence"/>
</dbReference>
<accession>A0A0A6YBL6</accession>
<sequence>MSGLLLSQHSEGFSAQGHDRVLPLTHQLSHPVVLRSTATAAPAAQRAAHPWSEVIEQPIQKLKTDVENTGVGAEGIIGH</sequence>
<organism evidence="1 2">
    <name type="scientific">Kocuria rosea subsp. polaris</name>
    <dbReference type="NCBI Taxonomy" id="136273"/>
    <lineage>
        <taxon>Bacteria</taxon>
        <taxon>Bacillati</taxon>
        <taxon>Actinomycetota</taxon>
        <taxon>Actinomycetes</taxon>
        <taxon>Micrococcales</taxon>
        <taxon>Micrococcaceae</taxon>
        <taxon>Kocuria</taxon>
    </lineage>
</organism>
<keyword evidence="2" id="KW-1185">Reference proteome</keyword>
<name>A0A0A6YBL6_KOCRO</name>